<evidence type="ECO:0000256" key="1">
    <source>
        <dbReference type="ARBA" id="ARBA00004651"/>
    </source>
</evidence>
<protein>
    <submittedName>
        <fullName evidence="16">Glutamate receptor ionotropic, kainate 1</fullName>
    </submittedName>
</protein>
<comment type="similarity">
    <text evidence="2">Belongs to the glutamate-gated ion channel (TC 1.A.10.1) family.</text>
</comment>
<comment type="caution">
    <text evidence="16">The sequence shown here is derived from an EMBL/GenBank/DDBJ whole genome shotgun (WGS) entry which is preliminary data.</text>
</comment>
<dbReference type="GO" id="GO:0005886">
    <property type="term" value="C:plasma membrane"/>
    <property type="evidence" value="ECO:0007669"/>
    <property type="project" value="UniProtKB-SubCell"/>
</dbReference>
<dbReference type="FunFam" id="3.40.190.10:FF:000078">
    <property type="entry name" value="glutamate receptor ionotropic, NMDA 3B"/>
    <property type="match status" value="1"/>
</dbReference>
<feature type="transmembrane region" description="Helical" evidence="14">
    <location>
        <begin position="399"/>
        <end position="419"/>
    </location>
</feature>
<reference evidence="16" key="1">
    <citation type="submission" date="2020-07" db="EMBL/GenBank/DDBJ databases">
        <title>Multicomponent nature underlies the extraordinary mechanical properties of spider dragline silk.</title>
        <authorList>
            <person name="Kono N."/>
            <person name="Nakamura H."/>
            <person name="Mori M."/>
            <person name="Yoshida Y."/>
            <person name="Ohtoshi R."/>
            <person name="Malay A.D."/>
            <person name="Moran D.A.P."/>
            <person name="Tomita M."/>
            <person name="Numata K."/>
            <person name="Arakawa K."/>
        </authorList>
    </citation>
    <scope>NUCLEOTIDE SEQUENCE</scope>
</reference>
<dbReference type="GO" id="GO:0050906">
    <property type="term" value="P:detection of stimulus involved in sensory perception"/>
    <property type="evidence" value="ECO:0007669"/>
    <property type="project" value="UniProtKB-ARBA"/>
</dbReference>
<evidence type="ECO:0000313" key="17">
    <source>
        <dbReference type="Proteomes" id="UP000887116"/>
    </source>
</evidence>
<accession>A0A8X6HZK0</accession>
<dbReference type="Proteomes" id="UP000887116">
    <property type="component" value="Unassembled WGS sequence"/>
</dbReference>
<evidence type="ECO:0000256" key="10">
    <source>
        <dbReference type="ARBA" id="ARBA00023170"/>
    </source>
</evidence>
<keyword evidence="11" id="KW-0325">Glycoprotein</keyword>
<keyword evidence="9 14" id="KW-0472">Membrane</keyword>
<keyword evidence="8" id="KW-0406">Ion transport</keyword>
<keyword evidence="5 14" id="KW-0812">Transmembrane</keyword>
<evidence type="ECO:0000256" key="11">
    <source>
        <dbReference type="ARBA" id="ARBA00023180"/>
    </source>
</evidence>
<keyword evidence="6 14" id="KW-1133">Transmembrane helix</keyword>
<name>A0A8X6HZK0_TRICU</name>
<keyword evidence="13" id="KW-0407">Ion channel</keyword>
<dbReference type="OrthoDB" id="6424265at2759"/>
<feature type="transmembrane region" description="Helical" evidence="14">
    <location>
        <begin position="158"/>
        <end position="179"/>
    </location>
</feature>
<keyword evidence="10 16" id="KW-0675">Receptor</keyword>
<dbReference type="InterPro" id="IPR019594">
    <property type="entry name" value="Glu/Gly-bd"/>
</dbReference>
<comment type="subcellular location">
    <subcellularLocation>
        <location evidence="1">Cell membrane</location>
        <topology evidence="1">Multi-pass membrane protein</topology>
    </subcellularLocation>
</comment>
<evidence type="ECO:0000256" key="7">
    <source>
        <dbReference type="ARBA" id="ARBA00023054"/>
    </source>
</evidence>
<evidence type="ECO:0000256" key="9">
    <source>
        <dbReference type="ARBA" id="ARBA00023136"/>
    </source>
</evidence>
<dbReference type="Gene3D" id="3.40.190.10">
    <property type="entry name" value="Periplasmic binding protein-like II"/>
    <property type="match status" value="1"/>
</dbReference>
<evidence type="ECO:0000256" key="12">
    <source>
        <dbReference type="ARBA" id="ARBA00023286"/>
    </source>
</evidence>
<evidence type="ECO:0000313" key="16">
    <source>
        <dbReference type="EMBL" id="GFQ68145.1"/>
    </source>
</evidence>
<dbReference type="SMART" id="SM00918">
    <property type="entry name" value="Lig_chan-Glu_bd"/>
    <property type="match status" value="1"/>
</dbReference>
<keyword evidence="4" id="KW-1003">Cell membrane</keyword>
<evidence type="ECO:0000256" key="2">
    <source>
        <dbReference type="ARBA" id="ARBA00008685"/>
    </source>
</evidence>
<keyword evidence="17" id="KW-1185">Reference proteome</keyword>
<keyword evidence="7" id="KW-0175">Coiled coil</keyword>
<evidence type="ECO:0000256" key="13">
    <source>
        <dbReference type="ARBA" id="ARBA00023303"/>
    </source>
</evidence>
<dbReference type="GO" id="GO:0043226">
    <property type="term" value="C:organelle"/>
    <property type="evidence" value="ECO:0007669"/>
    <property type="project" value="UniProtKB-ARBA"/>
</dbReference>
<evidence type="ECO:0000256" key="14">
    <source>
        <dbReference type="SAM" id="Phobius"/>
    </source>
</evidence>
<organism evidence="16 17">
    <name type="scientific">Trichonephila clavata</name>
    <name type="common">Joro spider</name>
    <name type="synonym">Nephila clavata</name>
    <dbReference type="NCBI Taxonomy" id="2740835"/>
    <lineage>
        <taxon>Eukaryota</taxon>
        <taxon>Metazoa</taxon>
        <taxon>Ecdysozoa</taxon>
        <taxon>Arthropoda</taxon>
        <taxon>Chelicerata</taxon>
        <taxon>Arachnida</taxon>
        <taxon>Araneae</taxon>
        <taxon>Araneomorphae</taxon>
        <taxon>Entelegynae</taxon>
        <taxon>Araneoidea</taxon>
        <taxon>Nephilidae</taxon>
        <taxon>Trichonephila</taxon>
    </lineage>
</organism>
<keyword evidence="12" id="KW-1071">Ligand-gated ion channel</keyword>
<evidence type="ECO:0000256" key="3">
    <source>
        <dbReference type="ARBA" id="ARBA00022448"/>
    </source>
</evidence>
<dbReference type="Pfam" id="PF00060">
    <property type="entry name" value="Lig_chan"/>
    <property type="match status" value="1"/>
</dbReference>
<dbReference type="PANTHER" id="PTHR42643:SF24">
    <property type="entry name" value="IONOTROPIC RECEPTOR 60A"/>
    <property type="match status" value="1"/>
</dbReference>
<proteinExistence type="inferred from homology"/>
<evidence type="ECO:0000256" key="5">
    <source>
        <dbReference type="ARBA" id="ARBA00022692"/>
    </source>
</evidence>
<feature type="domain" description="Ionotropic glutamate receptor L-glutamate and glycine-binding" evidence="15">
    <location>
        <begin position="45"/>
        <end position="105"/>
    </location>
</feature>
<evidence type="ECO:0000259" key="15">
    <source>
        <dbReference type="SMART" id="SM00918"/>
    </source>
</evidence>
<feature type="transmembrane region" description="Helical" evidence="14">
    <location>
        <begin position="211"/>
        <end position="236"/>
    </location>
</feature>
<sequence>MHYATCRLMGNVITIQTLEASSCLRMKNARFRKKVRAVLPPSKSIYVSKQSIRGVANIPAIEARFLHLVSESMGFDYELMVPGDGFFGHELDNGSWTGIVGLLHRNEADMAFAYLSMNYDRYQVVDFSTIYTTQVQTFVTEMPALIPKMWVLIYPFDLGVWLGLLFLLPLASFIIYYFMGRKRTFSTVLTAAVGSMFKQSAKLRNQAASFIILYCFWWLFVTFITMSYSAVFLSFLTVPLREKGVQTVMELCHAARAKNFRALMAKGSFLLEYLLESEHYHLHELGRIINDSDWFYDTREPITTYFGPRNALIGPKMRFIGSLYYKKKVSEDSFGIWNVGVVLSRQFCCKEQLNKVVMKLLSGGLYQKIVADEVFRSGLGADPDIFHTEQTHSLSLEDMYGVFLLLFTGYLLSLISLIGERMFRHCANKQKV</sequence>
<gene>
    <name evidence="16" type="primary">Grik1_4</name>
    <name evidence="16" type="ORF">TNCT_375401</name>
</gene>
<dbReference type="SUPFAM" id="SSF53850">
    <property type="entry name" value="Periplasmic binding protein-like II"/>
    <property type="match status" value="1"/>
</dbReference>
<dbReference type="InterPro" id="IPR052192">
    <property type="entry name" value="Insect_Ionotropic_Sensory_Rcpt"/>
</dbReference>
<evidence type="ECO:0000256" key="4">
    <source>
        <dbReference type="ARBA" id="ARBA00022475"/>
    </source>
</evidence>
<dbReference type="Gene3D" id="1.10.287.70">
    <property type="match status" value="1"/>
</dbReference>
<dbReference type="Pfam" id="PF10613">
    <property type="entry name" value="Lig_chan-Glu_bd"/>
    <property type="match status" value="1"/>
</dbReference>
<dbReference type="InterPro" id="IPR001320">
    <property type="entry name" value="Iontro_rcpt_C"/>
</dbReference>
<dbReference type="AlphaFoldDB" id="A0A8X6HZK0"/>
<dbReference type="EMBL" id="BMAO01020536">
    <property type="protein sequence ID" value="GFQ68145.1"/>
    <property type="molecule type" value="Genomic_DNA"/>
</dbReference>
<dbReference type="GO" id="GO:0015276">
    <property type="term" value="F:ligand-gated monoatomic ion channel activity"/>
    <property type="evidence" value="ECO:0007669"/>
    <property type="project" value="InterPro"/>
</dbReference>
<evidence type="ECO:0000256" key="8">
    <source>
        <dbReference type="ARBA" id="ARBA00023065"/>
    </source>
</evidence>
<keyword evidence="3" id="KW-0813">Transport</keyword>
<evidence type="ECO:0000256" key="6">
    <source>
        <dbReference type="ARBA" id="ARBA00022989"/>
    </source>
</evidence>
<dbReference type="PANTHER" id="PTHR42643">
    <property type="entry name" value="IONOTROPIC RECEPTOR 20A-RELATED"/>
    <property type="match status" value="1"/>
</dbReference>